<evidence type="ECO:0000313" key="3">
    <source>
        <dbReference type="Proteomes" id="UP000825134"/>
    </source>
</evidence>
<feature type="compositionally biased region" description="Basic and acidic residues" evidence="1">
    <location>
        <begin position="252"/>
        <end position="272"/>
    </location>
</feature>
<feature type="region of interest" description="Disordered" evidence="1">
    <location>
        <begin position="1"/>
        <end position="22"/>
    </location>
</feature>
<name>A0AAQ0EQ06_9CHLA</name>
<feature type="region of interest" description="Disordered" evidence="1">
    <location>
        <begin position="235"/>
        <end position="290"/>
    </location>
</feature>
<reference evidence="2" key="1">
    <citation type="journal article" date="2021" name="Front. Microbiol.">
        <title>Generation of Tetracycline and Rifamycin Resistant Chlamydia Suis Recombinants.</title>
        <authorList>
            <person name="Marti H."/>
            <person name="Bommana S."/>
            <person name="Read T.D."/>
            <person name="Pesch T."/>
            <person name="Prahauser B."/>
            <person name="Dean D."/>
            <person name="Borel N."/>
        </authorList>
    </citation>
    <scope>NUCLEOTIDE SEQUENCE</scope>
    <source>
        <strain evidence="2">208.1</strain>
    </source>
</reference>
<dbReference type="EMBL" id="CP063185">
    <property type="protein sequence ID" value="QYC73993.1"/>
    <property type="molecule type" value="Genomic_DNA"/>
</dbReference>
<feature type="region of interest" description="Disordered" evidence="1">
    <location>
        <begin position="194"/>
        <end position="217"/>
    </location>
</feature>
<feature type="compositionally biased region" description="Low complexity" evidence="1">
    <location>
        <begin position="198"/>
        <end position="210"/>
    </location>
</feature>
<gene>
    <name evidence="2" type="ORF">INQ84_02530</name>
</gene>
<feature type="region of interest" description="Disordered" evidence="1">
    <location>
        <begin position="152"/>
        <end position="175"/>
    </location>
</feature>
<evidence type="ECO:0000313" key="2">
    <source>
        <dbReference type="EMBL" id="QYC73993.1"/>
    </source>
</evidence>
<evidence type="ECO:0000256" key="1">
    <source>
        <dbReference type="SAM" id="MobiDB-lite"/>
    </source>
</evidence>
<dbReference type="AlphaFoldDB" id="A0AAQ0EQ06"/>
<proteinExistence type="predicted"/>
<sequence>MTISVTQETQLSPLSPVPGEQQETACETTSAFSCDIQTIDSQQGALLRACSDLCLSVIINLENALYTTMKNYFSLSESLFTKHASTPQRSFFSSSIASSITKEAPSSPQSTPQNSQDLIPLPEKIFSQTSSKPLSLKHLCTTSLQNTSKNTTSLTALLPGPNFTQPHASSSRSSTLPTRLFITVFNKKESLLSEKELSTPFSQSSDASPSSRKDGLPFRTLISPMALFETKAQTEASIKEGRSQDQDDQPQEGDRERNRDHDHSDQHEEKETFAVTLDVPTKKQRNHTPYPEYLPQEVREFALSEAQLSQLLRIRLNHLDILRICAEIMKLMLNSREQDLLERRTTREHFMREAKNIASSFARQAQITKWLGIATATLGIFGAVSPLIGEVGGEGLLNVIRKATGGWQQASSKTFFEGMGKICSSLSELAKVSSTVYDLRSNAVRTIAESYKELFRLEHDEMLRSIEELKDHWRNMDSFLLQILQTQHDAVRSLYQ</sequence>
<protein>
    <submittedName>
        <fullName evidence="2">Uncharacterized protein</fullName>
    </submittedName>
</protein>
<dbReference type="RefSeq" id="WP_219664552.1">
    <property type="nucleotide sequence ID" value="NZ_CP063064.1"/>
</dbReference>
<accession>A0AAQ0EQ06</accession>
<dbReference type="Proteomes" id="UP000825134">
    <property type="component" value="Chromosome"/>
</dbReference>
<feature type="compositionally biased region" description="Polar residues" evidence="1">
    <location>
        <begin position="1"/>
        <end position="13"/>
    </location>
</feature>
<organism evidence="2 3">
    <name type="scientific">Chlamydia suis</name>
    <dbReference type="NCBI Taxonomy" id="83559"/>
    <lineage>
        <taxon>Bacteria</taxon>
        <taxon>Pseudomonadati</taxon>
        <taxon>Chlamydiota</taxon>
        <taxon>Chlamydiia</taxon>
        <taxon>Chlamydiales</taxon>
        <taxon>Chlamydiaceae</taxon>
        <taxon>Chlamydia/Chlamydophila group</taxon>
        <taxon>Chlamydia</taxon>
    </lineage>
</organism>